<organism evidence="2 3">
    <name type="scientific">Aggregatibacter actinomycetemcomitans serotype e str. SC1083</name>
    <dbReference type="NCBI Taxonomy" id="907488"/>
    <lineage>
        <taxon>Bacteria</taxon>
        <taxon>Pseudomonadati</taxon>
        <taxon>Pseudomonadota</taxon>
        <taxon>Gammaproteobacteria</taxon>
        <taxon>Pasteurellales</taxon>
        <taxon>Pasteurellaceae</taxon>
        <taxon>Aggregatibacter</taxon>
    </lineage>
</organism>
<evidence type="ECO:0000313" key="2">
    <source>
        <dbReference type="EMBL" id="EGY34793.1"/>
    </source>
</evidence>
<accession>G4A6E4</accession>
<dbReference type="AlphaFoldDB" id="G4A6E4"/>
<dbReference type="EMBL" id="AEJM01000011">
    <property type="protein sequence ID" value="EGY34793.1"/>
    <property type="molecule type" value="Genomic_DNA"/>
</dbReference>
<feature type="coiled-coil region" evidence="1">
    <location>
        <begin position="3"/>
        <end position="42"/>
    </location>
</feature>
<dbReference type="SMR" id="G4A6E4"/>
<evidence type="ECO:0000256" key="1">
    <source>
        <dbReference type="SAM" id="Coils"/>
    </source>
</evidence>
<sequence>MFMKITNSKIEKLREQLKLAEKKEKLRIKQEQENKIKNDKDKAYKAYLMIKEKCESNPTFKADFREFLINNFKNDDFKVVHFLCIDEGEKK</sequence>
<proteinExistence type="predicted"/>
<comment type="caution">
    <text evidence="2">The sequence shown here is derived from an EMBL/GenBank/DDBJ whole genome shotgun (WGS) entry which is preliminary data.</text>
</comment>
<dbReference type="Proteomes" id="UP000005508">
    <property type="component" value="Unassembled WGS sequence"/>
</dbReference>
<name>G4A6E4_AGGAC</name>
<protein>
    <submittedName>
        <fullName evidence="2">Uncharacterized protein</fullName>
    </submittedName>
</protein>
<keyword evidence="1" id="KW-0175">Coiled coil</keyword>
<reference evidence="2 3" key="1">
    <citation type="submission" date="2010-10" db="EMBL/GenBank/DDBJ databases">
        <authorList>
            <person name="Chen C."/>
            <person name="Kittichotirat W."/>
            <person name="Asikainen S."/>
            <person name="Bumgarner R."/>
        </authorList>
    </citation>
    <scope>NUCLEOTIDE SEQUENCE [LARGE SCALE GENOMIC DNA]</scope>
    <source>
        <strain evidence="2 3">SC1083</strain>
    </source>
</reference>
<dbReference type="PATRIC" id="fig|907488.3.peg.377"/>
<evidence type="ECO:0000313" key="3">
    <source>
        <dbReference type="Proteomes" id="UP000005508"/>
    </source>
</evidence>
<gene>
    <name evidence="2" type="ORF">SC1083_0384</name>
</gene>